<evidence type="ECO:0000313" key="2">
    <source>
        <dbReference type="Proteomes" id="UP000789860"/>
    </source>
</evidence>
<keyword evidence="2" id="KW-1185">Reference proteome</keyword>
<organism evidence="1 2">
    <name type="scientific">Scutellospora calospora</name>
    <dbReference type="NCBI Taxonomy" id="85575"/>
    <lineage>
        <taxon>Eukaryota</taxon>
        <taxon>Fungi</taxon>
        <taxon>Fungi incertae sedis</taxon>
        <taxon>Mucoromycota</taxon>
        <taxon>Glomeromycotina</taxon>
        <taxon>Glomeromycetes</taxon>
        <taxon>Diversisporales</taxon>
        <taxon>Gigasporaceae</taxon>
        <taxon>Scutellospora</taxon>
    </lineage>
</organism>
<evidence type="ECO:0000313" key="1">
    <source>
        <dbReference type="EMBL" id="CAG8516071.1"/>
    </source>
</evidence>
<sequence length="101" mass="11660">LTCYERELTEAELHEIMNSSTVGEVMALESNDNMVNSNKLSYAEIEQETLVIDDIVDLTQNYLEEGEREMLDTNDDYNLQAENMSYSLEDLVARFLLQLND</sequence>
<dbReference type="EMBL" id="CAJVPM010004677">
    <property type="protein sequence ID" value="CAG8516071.1"/>
    <property type="molecule type" value="Genomic_DNA"/>
</dbReference>
<dbReference type="Proteomes" id="UP000789860">
    <property type="component" value="Unassembled WGS sequence"/>
</dbReference>
<feature type="non-terminal residue" evidence="1">
    <location>
        <position position="1"/>
    </location>
</feature>
<comment type="caution">
    <text evidence="1">The sequence shown here is derived from an EMBL/GenBank/DDBJ whole genome shotgun (WGS) entry which is preliminary data.</text>
</comment>
<proteinExistence type="predicted"/>
<accession>A0ACA9L857</accession>
<gene>
    <name evidence="1" type="ORF">SCALOS_LOCUS3869</name>
</gene>
<protein>
    <submittedName>
        <fullName evidence="1">9763_t:CDS:1</fullName>
    </submittedName>
</protein>
<name>A0ACA9L857_9GLOM</name>
<reference evidence="1" key="1">
    <citation type="submission" date="2021-06" db="EMBL/GenBank/DDBJ databases">
        <authorList>
            <person name="Kallberg Y."/>
            <person name="Tangrot J."/>
            <person name="Rosling A."/>
        </authorList>
    </citation>
    <scope>NUCLEOTIDE SEQUENCE</scope>
    <source>
        <strain evidence="1">AU212A</strain>
    </source>
</reference>